<evidence type="ECO:0000313" key="8">
    <source>
        <dbReference type="EMBL" id="BBY60890.1"/>
    </source>
</evidence>
<dbReference type="PRINTS" id="PR00455">
    <property type="entry name" value="HTHTETR"/>
</dbReference>
<evidence type="ECO:0000256" key="3">
    <source>
        <dbReference type="ARBA" id="ARBA00023125"/>
    </source>
</evidence>
<dbReference type="SUPFAM" id="SSF48498">
    <property type="entry name" value="Tetracyclin repressor-like, C-terminal domain"/>
    <property type="match status" value="1"/>
</dbReference>
<dbReference type="EMBL" id="AP022595">
    <property type="protein sequence ID" value="BBY60890.1"/>
    <property type="molecule type" value="Genomic_DNA"/>
</dbReference>
<dbReference type="PROSITE" id="PS01081">
    <property type="entry name" value="HTH_TETR_1"/>
    <property type="match status" value="1"/>
</dbReference>
<dbReference type="PANTHER" id="PTHR30055">
    <property type="entry name" value="HTH-TYPE TRANSCRIPTIONAL REGULATOR RUTR"/>
    <property type="match status" value="1"/>
</dbReference>
<keyword evidence="4" id="KW-0804">Transcription</keyword>
<dbReference type="Pfam" id="PF00440">
    <property type="entry name" value="TetR_N"/>
    <property type="match status" value="1"/>
</dbReference>
<dbReference type="InterPro" id="IPR023772">
    <property type="entry name" value="DNA-bd_HTH_TetR-type_CS"/>
</dbReference>
<feature type="domain" description="HTH tetR-type" evidence="7">
    <location>
        <begin position="23"/>
        <end position="83"/>
    </location>
</feature>
<dbReference type="Gene3D" id="1.10.357.10">
    <property type="entry name" value="Tetracycline Repressor, domain 2"/>
    <property type="match status" value="1"/>
</dbReference>
<dbReference type="GO" id="GO:0000976">
    <property type="term" value="F:transcription cis-regulatory region binding"/>
    <property type="evidence" value="ECO:0007669"/>
    <property type="project" value="TreeGrafter"/>
</dbReference>
<dbReference type="KEGG" id="msar:MSAR_40260"/>
<dbReference type="InterPro" id="IPR050109">
    <property type="entry name" value="HTH-type_TetR-like_transc_reg"/>
</dbReference>
<evidence type="ECO:0000259" key="7">
    <source>
        <dbReference type="PROSITE" id="PS50977"/>
    </source>
</evidence>
<dbReference type="Gene3D" id="1.10.10.60">
    <property type="entry name" value="Homeodomain-like"/>
    <property type="match status" value="1"/>
</dbReference>
<dbReference type="RefSeq" id="WP_235677827.1">
    <property type="nucleotide sequence ID" value="NZ_AP022595.1"/>
</dbReference>
<accession>A0A7I7SW69</accession>
<keyword evidence="2" id="KW-0805">Transcription regulation</keyword>
<reference evidence="8 9" key="1">
    <citation type="journal article" date="2019" name="Emerg. Microbes Infect.">
        <title>Comprehensive subspecies identification of 175 nontuberculous mycobacteria species based on 7547 genomic profiles.</title>
        <authorList>
            <person name="Matsumoto Y."/>
            <person name="Kinjo T."/>
            <person name="Motooka D."/>
            <person name="Nabeya D."/>
            <person name="Jung N."/>
            <person name="Uechi K."/>
            <person name="Horii T."/>
            <person name="Iida T."/>
            <person name="Fujita J."/>
            <person name="Nakamura S."/>
        </authorList>
    </citation>
    <scope>NUCLEOTIDE SEQUENCE [LARGE SCALE GENOMIC DNA]</scope>
    <source>
        <strain evidence="8 9">JCM 30395</strain>
    </source>
</reference>
<gene>
    <name evidence="8" type="ORF">MSAR_40260</name>
</gene>
<evidence type="ECO:0000256" key="5">
    <source>
        <dbReference type="PROSITE-ProRule" id="PRU00335"/>
    </source>
</evidence>
<evidence type="ECO:0000256" key="2">
    <source>
        <dbReference type="ARBA" id="ARBA00023015"/>
    </source>
</evidence>
<dbReference type="Pfam" id="PF16859">
    <property type="entry name" value="TetR_C_11"/>
    <property type="match status" value="1"/>
</dbReference>
<dbReference type="InterPro" id="IPR011075">
    <property type="entry name" value="TetR_C"/>
</dbReference>
<protein>
    <submittedName>
        <fullName evidence="8">TetR family transcriptional regulator</fullName>
    </submittedName>
</protein>
<dbReference type="FunFam" id="1.10.10.60:FF:000141">
    <property type="entry name" value="TetR family transcriptional regulator"/>
    <property type="match status" value="1"/>
</dbReference>
<keyword evidence="9" id="KW-1185">Reference proteome</keyword>
<evidence type="ECO:0000256" key="4">
    <source>
        <dbReference type="ARBA" id="ARBA00023163"/>
    </source>
</evidence>
<dbReference type="PANTHER" id="PTHR30055:SF148">
    <property type="entry name" value="TETR-FAMILY TRANSCRIPTIONAL REGULATOR"/>
    <property type="match status" value="1"/>
</dbReference>
<evidence type="ECO:0000256" key="6">
    <source>
        <dbReference type="SAM" id="MobiDB-lite"/>
    </source>
</evidence>
<dbReference type="InterPro" id="IPR001647">
    <property type="entry name" value="HTH_TetR"/>
</dbReference>
<dbReference type="GO" id="GO:0003700">
    <property type="term" value="F:DNA-binding transcription factor activity"/>
    <property type="evidence" value="ECO:0007669"/>
    <property type="project" value="TreeGrafter"/>
</dbReference>
<comment type="subunit">
    <text evidence="1">Homodimer.</text>
</comment>
<evidence type="ECO:0000256" key="1">
    <source>
        <dbReference type="ARBA" id="ARBA00011738"/>
    </source>
</evidence>
<keyword evidence="3 5" id="KW-0238">DNA-binding</keyword>
<dbReference type="InterPro" id="IPR009057">
    <property type="entry name" value="Homeodomain-like_sf"/>
</dbReference>
<dbReference type="Proteomes" id="UP000466445">
    <property type="component" value="Chromosome"/>
</dbReference>
<evidence type="ECO:0000313" key="9">
    <source>
        <dbReference type="Proteomes" id="UP000466445"/>
    </source>
</evidence>
<dbReference type="PROSITE" id="PS50977">
    <property type="entry name" value="HTH_TETR_2"/>
    <property type="match status" value="1"/>
</dbReference>
<organism evidence="8 9">
    <name type="scientific">Mycolicibacterium sarraceniae</name>
    <dbReference type="NCBI Taxonomy" id="1534348"/>
    <lineage>
        <taxon>Bacteria</taxon>
        <taxon>Bacillati</taxon>
        <taxon>Actinomycetota</taxon>
        <taxon>Actinomycetes</taxon>
        <taxon>Mycobacteriales</taxon>
        <taxon>Mycobacteriaceae</taxon>
        <taxon>Mycolicibacterium</taxon>
    </lineage>
</organism>
<feature type="DNA-binding region" description="H-T-H motif" evidence="5">
    <location>
        <begin position="46"/>
        <end position="65"/>
    </location>
</feature>
<name>A0A7I7SW69_9MYCO</name>
<feature type="region of interest" description="Disordered" evidence="6">
    <location>
        <begin position="1"/>
        <end position="23"/>
    </location>
</feature>
<dbReference type="GO" id="GO:0045892">
    <property type="term" value="P:negative regulation of DNA-templated transcription"/>
    <property type="evidence" value="ECO:0007669"/>
    <property type="project" value="UniProtKB-ARBA"/>
</dbReference>
<proteinExistence type="predicted"/>
<dbReference type="AlphaFoldDB" id="A0A7I7SW69"/>
<dbReference type="InterPro" id="IPR036271">
    <property type="entry name" value="Tet_transcr_reg_TetR-rel_C_sf"/>
</dbReference>
<dbReference type="SUPFAM" id="SSF46689">
    <property type="entry name" value="Homeodomain-like"/>
    <property type="match status" value="1"/>
</dbReference>
<sequence length="209" mass="22733">MTAPDRGIPSVSLDPVRGRPRDPRTDEAIMAATRQLLTDVGYDQVSMDSIARVAGVSRPTIYRRWPSKAHVVFDAAFGAVGDGGAALPHSGDFETDLREFIRGAVGFWREPVVEAATLGILAERRRDSDLQIRTQQLLDDRIRGELADLVRAGADQGVVRADIDTDALFTVLVGTTLYGALIDGRDGTDQLVDELCSLVMRGAQAREKE</sequence>